<name>A0A7U4DNF1_DESPD</name>
<gene>
    <name evidence="5" type="primary">rplX</name>
    <name evidence="8" type="ordered locus">Despr_0800</name>
</gene>
<dbReference type="NCBIfam" id="TIGR01079">
    <property type="entry name" value="rplX_bact"/>
    <property type="match status" value="1"/>
</dbReference>
<evidence type="ECO:0000259" key="7">
    <source>
        <dbReference type="SMART" id="SM00739"/>
    </source>
</evidence>
<protein>
    <recommendedName>
        <fullName evidence="4 5">Large ribosomal subunit protein uL24</fullName>
    </recommendedName>
</protein>
<dbReference type="GO" id="GO:0003735">
    <property type="term" value="F:structural constituent of ribosome"/>
    <property type="evidence" value="ECO:0007669"/>
    <property type="project" value="InterPro"/>
</dbReference>
<dbReference type="InterPro" id="IPR005825">
    <property type="entry name" value="Ribosomal_uL24_CS"/>
</dbReference>
<evidence type="ECO:0000256" key="6">
    <source>
        <dbReference type="RuleBase" id="RU003477"/>
    </source>
</evidence>
<organism evidence="8 9">
    <name type="scientific">Desulfobulbus propionicus (strain ATCC 33891 / DSM 2032 / VKM B-1956 / 1pr3)</name>
    <dbReference type="NCBI Taxonomy" id="577650"/>
    <lineage>
        <taxon>Bacteria</taxon>
        <taxon>Pseudomonadati</taxon>
        <taxon>Thermodesulfobacteriota</taxon>
        <taxon>Desulfobulbia</taxon>
        <taxon>Desulfobulbales</taxon>
        <taxon>Desulfobulbaceae</taxon>
        <taxon>Desulfobulbus</taxon>
    </lineage>
</organism>
<keyword evidence="9" id="KW-1185">Reference proteome</keyword>
<evidence type="ECO:0000256" key="1">
    <source>
        <dbReference type="ARBA" id="ARBA00010618"/>
    </source>
</evidence>
<dbReference type="PANTHER" id="PTHR12903">
    <property type="entry name" value="MITOCHONDRIAL RIBOSOMAL PROTEIN L24"/>
    <property type="match status" value="1"/>
</dbReference>
<sequence length="111" mass="12515">MRHCSTNLRVNDKVEVITGKDKGRVGKILKIDREKNKVLVERINLIKKHQKAKDASQTGQIIERESSINLSNVMLVCPECAETVRIGKKVLEDGTKVRICKKCQATIESTK</sequence>
<evidence type="ECO:0000256" key="3">
    <source>
        <dbReference type="ARBA" id="ARBA00023274"/>
    </source>
</evidence>
<dbReference type="GO" id="GO:0006412">
    <property type="term" value="P:translation"/>
    <property type="evidence" value="ECO:0007669"/>
    <property type="project" value="UniProtKB-UniRule"/>
</dbReference>
<dbReference type="PROSITE" id="PS01108">
    <property type="entry name" value="RIBOSOMAL_L24"/>
    <property type="match status" value="1"/>
</dbReference>
<dbReference type="GO" id="GO:0019843">
    <property type="term" value="F:rRNA binding"/>
    <property type="evidence" value="ECO:0007669"/>
    <property type="project" value="UniProtKB-UniRule"/>
</dbReference>
<dbReference type="GO" id="GO:1990904">
    <property type="term" value="C:ribonucleoprotein complex"/>
    <property type="evidence" value="ECO:0007669"/>
    <property type="project" value="UniProtKB-KW"/>
</dbReference>
<dbReference type="EMBL" id="CP002364">
    <property type="protein sequence ID" value="ADW16974.1"/>
    <property type="molecule type" value="Genomic_DNA"/>
</dbReference>
<dbReference type="InterPro" id="IPR057264">
    <property type="entry name" value="Ribosomal_uL24_C"/>
</dbReference>
<dbReference type="InterPro" id="IPR003256">
    <property type="entry name" value="Ribosomal_uL24"/>
</dbReference>
<dbReference type="InterPro" id="IPR008991">
    <property type="entry name" value="Translation_prot_SH3-like_sf"/>
</dbReference>
<dbReference type="RefSeq" id="WP_015723518.1">
    <property type="nucleotide sequence ID" value="NC_014972.1"/>
</dbReference>
<reference evidence="8 9" key="1">
    <citation type="journal article" date="2011" name="Stand. Genomic Sci.">
        <title>Complete genome sequence of Desulfobulbus propionicus type strain (1pr3).</title>
        <authorList>
            <person name="Pagani I."/>
            <person name="Lapidus A."/>
            <person name="Nolan M."/>
            <person name="Lucas S."/>
            <person name="Hammon N."/>
            <person name="Deshpande S."/>
            <person name="Cheng J.F."/>
            <person name="Chertkov O."/>
            <person name="Davenport K."/>
            <person name="Tapia R."/>
            <person name="Han C."/>
            <person name="Goodwin L."/>
            <person name="Pitluck S."/>
            <person name="Liolios K."/>
            <person name="Mavromatis K."/>
            <person name="Ivanova N."/>
            <person name="Mikhailova N."/>
            <person name="Pati A."/>
            <person name="Chen A."/>
            <person name="Palaniappan K."/>
            <person name="Land M."/>
            <person name="Hauser L."/>
            <person name="Chang Y.J."/>
            <person name="Jeffries C.D."/>
            <person name="Detter J.C."/>
            <person name="Brambilla E."/>
            <person name="Kannan K.P."/>
            <person name="Djao O.D."/>
            <person name="Rohde M."/>
            <person name="Pukall R."/>
            <person name="Spring S."/>
            <person name="Goker M."/>
            <person name="Sikorski J."/>
            <person name="Woyke T."/>
            <person name="Bristow J."/>
            <person name="Eisen J.A."/>
            <person name="Markowitz V."/>
            <person name="Hugenholtz P."/>
            <person name="Kyrpides N.C."/>
            <person name="Klenk H.P."/>
        </authorList>
    </citation>
    <scope>NUCLEOTIDE SEQUENCE [LARGE SCALE GENOMIC DNA]</scope>
    <source>
        <strain evidence="9">ATCC 33891 / DSM 2032 / 1pr3</strain>
    </source>
</reference>
<comment type="function">
    <text evidence="5">One of two assembly initiator proteins, it binds directly to the 5'-end of the 23S rRNA, where it nucleates assembly of the 50S subunit.</text>
</comment>
<dbReference type="SUPFAM" id="SSF50104">
    <property type="entry name" value="Translation proteins SH3-like domain"/>
    <property type="match status" value="1"/>
</dbReference>
<keyword evidence="5" id="KW-0694">RNA-binding</keyword>
<keyword evidence="3 5" id="KW-0687">Ribonucleoprotein</keyword>
<dbReference type="AlphaFoldDB" id="A0A7U4DNF1"/>
<evidence type="ECO:0000313" key="9">
    <source>
        <dbReference type="Proteomes" id="UP000006365"/>
    </source>
</evidence>
<dbReference type="InterPro" id="IPR041988">
    <property type="entry name" value="Ribosomal_uL24_KOW"/>
</dbReference>
<comment type="function">
    <text evidence="5">One of the proteins that surrounds the polypeptide exit tunnel on the outside of the subunit.</text>
</comment>
<evidence type="ECO:0000256" key="4">
    <source>
        <dbReference type="ARBA" id="ARBA00035206"/>
    </source>
</evidence>
<dbReference type="InterPro" id="IPR005824">
    <property type="entry name" value="KOW"/>
</dbReference>
<evidence type="ECO:0000256" key="2">
    <source>
        <dbReference type="ARBA" id="ARBA00022980"/>
    </source>
</evidence>
<dbReference type="SMART" id="SM00739">
    <property type="entry name" value="KOW"/>
    <property type="match status" value="1"/>
</dbReference>
<dbReference type="InterPro" id="IPR014722">
    <property type="entry name" value="Rib_uL2_dom2"/>
</dbReference>
<keyword evidence="5" id="KW-0699">rRNA-binding</keyword>
<dbReference type="KEGG" id="dpr:Despr_0800"/>
<dbReference type="Gene3D" id="2.30.30.30">
    <property type="match status" value="1"/>
</dbReference>
<dbReference type="Proteomes" id="UP000006365">
    <property type="component" value="Chromosome"/>
</dbReference>
<dbReference type="GO" id="GO:0005840">
    <property type="term" value="C:ribosome"/>
    <property type="evidence" value="ECO:0007669"/>
    <property type="project" value="UniProtKB-KW"/>
</dbReference>
<dbReference type="CDD" id="cd06089">
    <property type="entry name" value="KOW_RPL26"/>
    <property type="match status" value="1"/>
</dbReference>
<evidence type="ECO:0000313" key="8">
    <source>
        <dbReference type="EMBL" id="ADW16974.1"/>
    </source>
</evidence>
<comment type="subunit">
    <text evidence="5">Part of the 50S ribosomal subunit.</text>
</comment>
<dbReference type="Pfam" id="PF17136">
    <property type="entry name" value="ribosomal_L24"/>
    <property type="match status" value="1"/>
</dbReference>
<evidence type="ECO:0000256" key="5">
    <source>
        <dbReference type="HAMAP-Rule" id="MF_01326"/>
    </source>
</evidence>
<keyword evidence="2 5" id="KW-0689">Ribosomal protein</keyword>
<accession>A0A7U4DNF1</accession>
<comment type="similarity">
    <text evidence="1 5 6">Belongs to the universal ribosomal protein uL24 family.</text>
</comment>
<feature type="domain" description="KOW" evidence="7">
    <location>
        <begin position="7"/>
        <end position="34"/>
    </location>
</feature>
<dbReference type="Pfam" id="PF00467">
    <property type="entry name" value="KOW"/>
    <property type="match status" value="1"/>
</dbReference>
<dbReference type="HAMAP" id="MF_01326_B">
    <property type="entry name" value="Ribosomal_uL24_B"/>
    <property type="match status" value="1"/>
</dbReference>
<proteinExistence type="inferred from homology"/>